<protein>
    <submittedName>
        <fullName evidence="3">Uncharacterized protein</fullName>
    </submittedName>
</protein>
<keyword evidence="2" id="KW-1133">Transmembrane helix</keyword>
<keyword evidence="2" id="KW-0812">Transmembrane</keyword>
<keyword evidence="4" id="KW-1185">Reference proteome</keyword>
<feature type="transmembrane region" description="Helical" evidence="2">
    <location>
        <begin position="70"/>
        <end position="89"/>
    </location>
</feature>
<proteinExistence type="predicted"/>
<sequence length="228" mass="26299">MLFGRLAHCARLISQRAAVSGCQGFGAGRPSATAELRLCSTHRADDTSNKKTSEEEKVEREEKTKNRKRYALGGCLITMWFSTHVILLWRRRSEFREMNEKVPPTDWENFVEEYLAAGRVKSIVFQPSFEVADVYLFPTTEDEERTKAQHRFLKTFRAGPEKFTRPPDVRFAFYGSPEQLQKVLSTELRKRKFKAQFNFEVNSFPSSRELAFIIISTLFTLAAVGLKK</sequence>
<organism evidence="3 4">
    <name type="scientific">Steinernema carpocapsae</name>
    <name type="common">Entomopathogenic nematode</name>
    <dbReference type="NCBI Taxonomy" id="34508"/>
    <lineage>
        <taxon>Eukaryota</taxon>
        <taxon>Metazoa</taxon>
        <taxon>Ecdysozoa</taxon>
        <taxon>Nematoda</taxon>
        <taxon>Chromadorea</taxon>
        <taxon>Rhabditida</taxon>
        <taxon>Tylenchina</taxon>
        <taxon>Panagrolaimomorpha</taxon>
        <taxon>Strongyloidoidea</taxon>
        <taxon>Steinernematidae</taxon>
        <taxon>Steinernema</taxon>
    </lineage>
</organism>
<dbReference type="OrthoDB" id="5866253at2759"/>
<feature type="region of interest" description="Disordered" evidence="1">
    <location>
        <begin position="43"/>
        <end position="64"/>
    </location>
</feature>
<keyword evidence="2" id="KW-0472">Membrane</keyword>
<dbReference type="EMBL" id="CM016762">
    <property type="protein sequence ID" value="TMS37415.1"/>
    <property type="molecule type" value="Genomic_DNA"/>
</dbReference>
<evidence type="ECO:0000313" key="4">
    <source>
        <dbReference type="Proteomes" id="UP000298663"/>
    </source>
</evidence>
<dbReference type="Proteomes" id="UP000298663">
    <property type="component" value="Chromosome X"/>
</dbReference>
<reference evidence="3 4" key="1">
    <citation type="journal article" date="2015" name="Genome Biol.">
        <title>Comparative genomics of Steinernema reveals deeply conserved gene regulatory networks.</title>
        <authorList>
            <person name="Dillman A.R."/>
            <person name="Macchietto M."/>
            <person name="Porter C.F."/>
            <person name="Rogers A."/>
            <person name="Williams B."/>
            <person name="Antoshechkin I."/>
            <person name="Lee M.M."/>
            <person name="Goodwin Z."/>
            <person name="Lu X."/>
            <person name="Lewis E.E."/>
            <person name="Goodrich-Blair H."/>
            <person name="Stock S.P."/>
            <person name="Adams B.J."/>
            <person name="Sternberg P.W."/>
            <person name="Mortazavi A."/>
        </authorList>
    </citation>
    <scope>NUCLEOTIDE SEQUENCE [LARGE SCALE GENOMIC DNA]</scope>
    <source>
        <strain evidence="3 4">ALL</strain>
    </source>
</reference>
<name>A0A4U8UX28_STECR</name>
<dbReference type="EMBL" id="AZBU02000001">
    <property type="protein sequence ID" value="TMS37415.1"/>
    <property type="molecule type" value="Genomic_DNA"/>
</dbReference>
<comment type="caution">
    <text evidence="3">The sequence shown here is derived from an EMBL/GenBank/DDBJ whole genome shotgun (WGS) entry which is preliminary data.</text>
</comment>
<accession>A0A4U8UX28</accession>
<evidence type="ECO:0000256" key="1">
    <source>
        <dbReference type="SAM" id="MobiDB-lite"/>
    </source>
</evidence>
<evidence type="ECO:0000256" key="2">
    <source>
        <dbReference type="SAM" id="Phobius"/>
    </source>
</evidence>
<gene>
    <name evidence="3" type="ORF">L596_004350</name>
</gene>
<reference evidence="3 4" key="2">
    <citation type="journal article" date="2019" name="G3 (Bethesda)">
        <title>Hybrid Assembly of the Genome of the Entomopathogenic Nematode Steinernema carpocapsae Identifies the X-Chromosome.</title>
        <authorList>
            <person name="Serra L."/>
            <person name="Macchietto M."/>
            <person name="Macias-Munoz A."/>
            <person name="McGill C.J."/>
            <person name="Rodriguez I.M."/>
            <person name="Rodriguez B."/>
            <person name="Murad R."/>
            <person name="Mortazavi A."/>
        </authorList>
    </citation>
    <scope>NUCLEOTIDE SEQUENCE [LARGE SCALE GENOMIC DNA]</scope>
    <source>
        <strain evidence="3 4">ALL</strain>
    </source>
</reference>
<evidence type="ECO:0000313" key="3">
    <source>
        <dbReference type="EMBL" id="TMS37415.1"/>
    </source>
</evidence>
<dbReference type="AlphaFoldDB" id="A0A4U8UX28"/>